<dbReference type="GO" id="GO:0003824">
    <property type="term" value="F:catalytic activity"/>
    <property type="evidence" value="ECO:0007669"/>
    <property type="project" value="InterPro"/>
</dbReference>
<evidence type="ECO:0000256" key="4">
    <source>
        <dbReference type="ARBA" id="ARBA00023014"/>
    </source>
</evidence>
<dbReference type="InterPro" id="IPR013785">
    <property type="entry name" value="Aldolase_TIM"/>
</dbReference>
<dbReference type="Proteomes" id="UP000178826">
    <property type="component" value="Unassembled WGS sequence"/>
</dbReference>
<evidence type="ECO:0000256" key="2">
    <source>
        <dbReference type="ARBA" id="ARBA00022723"/>
    </source>
</evidence>
<dbReference type="InterPro" id="IPR050377">
    <property type="entry name" value="Radical_SAM_PqqE_MftC-like"/>
</dbReference>
<dbReference type="SMART" id="SM00729">
    <property type="entry name" value="Elp3"/>
    <property type="match status" value="1"/>
</dbReference>
<dbReference type="GO" id="GO:0051536">
    <property type="term" value="F:iron-sulfur cluster binding"/>
    <property type="evidence" value="ECO:0007669"/>
    <property type="project" value="UniProtKB-KW"/>
</dbReference>
<evidence type="ECO:0000256" key="3">
    <source>
        <dbReference type="ARBA" id="ARBA00023004"/>
    </source>
</evidence>
<dbReference type="SFLD" id="SFLDG01067">
    <property type="entry name" value="SPASM/twitch_domain_containing"/>
    <property type="match status" value="1"/>
</dbReference>
<dbReference type="Gene3D" id="3.20.20.70">
    <property type="entry name" value="Aldolase class I"/>
    <property type="match status" value="1"/>
</dbReference>
<accession>A0A1G2IEG0</accession>
<dbReference type="InterPro" id="IPR023885">
    <property type="entry name" value="4Fe4S-binding_SPASM_dom"/>
</dbReference>
<keyword evidence="3" id="KW-0408">Iron</keyword>
<gene>
    <name evidence="6" type="ORF">A2998_02495</name>
</gene>
<dbReference type="PANTHER" id="PTHR11228:SF7">
    <property type="entry name" value="PQQA PEPTIDE CYCLASE"/>
    <property type="match status" value="1"/>
</dbReference>
<comment type="caution">
    <text evidence="6">The sequence shown here is derived from an EMBL/GenBank/DDBJ whole genome shotgun (WGS) entry which is preliminary data.</text>
</comment>
<proteinExistence type="predicted"/>
<evidence type="ECO:0000313" key="7">
    <source>
        <dbReference type="Proteomes" id="UP000178826"/>
    </source>
</evidence>
<evidence type="ECO:0000259" key="5">
    <source>
        <dbReference type="PROSITE" id="PS51918"/>
    </source>
</evidence>
<sequence length="445" mass="50147">MSPFTIRRVVTMKYRNLKGPVSVQIEITEACNLECVHCYNHWRDKSRPACFKNLNQENMNKIIASLIETGVSSVVLTGGEPLLFWNILTDAIQQMISAGIAVGLNSNLSLLTDEIAAFLKESGLRNILVSVLGHKKEIHDAITGRDGSWQKTIDGIKKAKKFGFNVSSNMVLMKTNHLFLHETAKLMKELGIACFCATKASPALNARNFGNLTLNREELRSSLAQLIQIKQEFQMEVDVLECYPLCLISDISKYSFFARRSCTAGVTTCTIGPTGNVRPCSHADMVYGNMFEENLIEIWQKMSDWRNGQYIPDKCHACQFVERCSGGCRMEAKYRGDIRGEDPFMSNPEEVSPCNITSKNNIFNEFEKLKVNPRIKFRDEDFGATAIVPGNAVFLNADAVLILQNLLEQQEFTANFMAEKFDLKIKAVNQFLYHLLQSSIIKKVH</sequence>
<dbReference type="EMBL" id="MHOZ01000031">
    <property type="protein sequence ID" value="OGZ72911.1"/>
    <property type="molecule type" value="Genomic_DNA"/>
</dbReference>
<dbReference type="PROSITE" id="PS51918">
    <property type="entry name" value="RADICAL_SAM"/>
    <property type="match status" value="1"/>
</dbReference>
<reference evidence="6 7" key="1">
    <citation type="journal article" date="2016" name="Nat. Commun.">
        <title>Thousands of microbial genomes shed light on interconnected biogeochemical processes in an aquifer system.</title>
        <authorList>
            <person name="Anantharaman K."/>
            <person name="Brown C.T."/>
            <person name="Hug L.A."/>
            <person name="Sharon I."/>
            <person name="Castelle C.J."/>
            <person name="Probst A.J."/>
            <person name="Thomas B.C."/>
            <person name="Singh A."/>
            <person name="Wilkins M.J."/>
            <person name="Karaoz U."/>
            <person name="Brodie E.L."/>
            <person name="Williams K.H."/>
            <person name="Hubbard S.S."/>
            <person name="Banfield J.F."/>
        </authorList>
    </citation>
    <scope>NUCLEOTIDE SEQUENCE [LARGE SCALE GENOMIC DNA]</scope>
</reference>
<dbReference type="SFLD" id="SFLDG01386">
    <property type="entry name" value="main_SPASM_domain-containing"/>
    <property type="match status" value="1"/>
</dbReference>
<feature type="domain" description="Radical SAM core" evidence="5">
    <location>
        <begin position="17"/>
        <end position="236"/>
    </location>
</feature>
<dbReference type="Pfam" id="PF04055">
    <property type="entry name" value="Radical_SAM"/>
    <property type="match status" value="1"/>
</dbReference>
<keyword evidence="1" id="KW-0949">S-adenosyl-L-methionine</keyword>
<dbReference type="CDD" id="cd01335">
    <property type="entry name" value="Radical_SAM"/>
    <property type="match status" value="1"/>
</dbReference>
<organism evidence="6 7">
    <name type="scientific">Candidatus Staskawiczbacteria bacterium RIFCSPLOWO2_01_FULL_37_25b</name>
    <dbReference type="NCBI Taxonomy" id="1802213"/>
    <lineage>
        <taxon>Bacteria</taxon>
        <taxon>Candidatus Staskawicziibacteriota</taxon>
    </lineage>
</organism>
<dbReference type="SUPFAM" id="SSF102114">
    <property type="entry name" value="Radical SAM enzymes"/>
    <property type="match status" value="1"/>
</dbReference>
<dbReference type="AlphaFoldDB" id="A0A1G2IEG0"/>
<protein>
    <recommendedName>
        <fullName evidence="5">Radical SAM core domain-containing protein</fullName>
    </recommendedName>
</protein>
<dbReference type="InterPro" id="IPR007197">
    <property type="entry name" value="rSAM"/>
</dbReference>
<dbReference type="PANTHER" id="PTHR11228">
    <property type="entry name" value="RADICAL SAM DOMAIN PROTEIN"/>
    <property type="match status" value="1"/>
</dbReference>
<dbReference type="NCBIfam" id="TIGR04085">
    <property type="entry name" value="rSAM_more_4Fe4S"/>
    <property type="match status" value="1"/>
</dbReference>
<keyword evidence="2" id="KW-0479">Metal-binding</keyword>
<dbReference type="GO" id="GO:0046872">
    <property type="term" value="F:metal ion binding"/>
    <property type="evidence" value="ECO:0007669"/>
    <property type="project" value="UniProtKB-KW"/>
</dbReference>
<evidence type="ECO:0000256" key="1">
    <source>
        <dbReference type="ARBA" id="ARBA00022691"/>
    </source>
</evidence>
<dbReference type="InterPro" id="IPR058240">
    <property type="entry name" value="rSAM_sf"/>
</dbReference>
<keyword evidence="4" id="KW-0411">Iron-sulfur</keyword>
<name>A0A1G2IEG0_9BACT</name>
<dbReference type="SFLD" id="SFLDS00029">
    <property type="entry name" value="Radical_SAM"/>
    <property type="match status" value="1"/>
</dbReference>
<dbReference type="Pfam" id="PF13186">
    <property type="entry name" value="SPASM"/>
    <property type="match status" value="1"/>
</dbReference>
<evidence type="ECO:0000313" key="6">
    <source>
        <dbReference type="EMBL" id="OGZ72911.1"/>
    </source>
</evidence>
<dbReference type="InterPro" id="IPR006638">
    <property type="entry name" value="Elp3/MiaA/NifB-like_rSAM"/>
</dbReference>